<evidence type="ECO:0000256" key="2">
    <source>
        <dbReference type="ARBA" id="ARBA00022723"/>
    </source>
</evidence>
<proteinExistence type="predicted"/>
<dbReference type="OrthoDB" id="429143at2759"/>
<dbReference type="FunFam" id="2.102.10.10:FF:000014">
    <property type="entry name" value="Oxidoreductase, FAD dependent"/>
    <property type="match status" value="1"/>
</dbReference>
<dbReference type="GO" id="GO:0046872">
    <property type="term" value="F:metal ion binding"/>
    <property type="evidence" value="ECO:0007669"/>
    <property type="project" value="UniProtKB-KW"/>
</dbReference>
<organism evidence="6 7">
    <name type="scientific">Plectosphaerella cucumerina</name>
    <dbReference type="NCBI Taxonomy" id="40658"/>
    <lineage>
        <taxon>Eukaryota</taxon>
        <taxon>Fungi</taxon>
        <taxon>Dikarya</taxon>
        <taxon>Ascomycota</taxon>
        <taxon>Pezizomycotina</taxon>
        <taxon>Sordariomycetes</taxon>
        <taxon>Hypocreomycetidae</taxon>
        <taxon>Glomerellales</taxon>
        <taxon>Plectosphaerellaceae</taxon>
        <taxon>Plectosphaerella</taxon>
    </lineage>
</organism>
<dbReference type="InterPro" id="IPR017941">
    <property type="entry name" value="Rieske_2Fe-2S"/>
</dbReference>
<dbReference type="SUPFAM" id="SSF51905">
    <property type="entry name" value="FAD/NAD(P)-binding domain"/>
    <property type="match status" value="1"/>
</dbReference>
<comment type="caution">
    <text evidence="6">The sequence shown here is derived from an EMBL/GenBank/DDBJ whole genome shotgun (WGS) entry which is preliminary data.</text>
</comment>
<keyword evidence="3" id="KW-0408">Iron</keyword>
<keyword evidence="2" id="KW-0479">Metal-binding</keyword>
<dbReference type="GO" id="GO:0051537">
    <property type="term" value="F:2 iron, 2 sulfur cluster binding"/>
    <property type="evidence" value="ECO:0007669"/>
    <property type="project" value="UniProtKB-KW"/>
</dbReference>
<evidence type="ECO:0000256" key="1">
    <source>
        <dbReference type="ARBA" id="ARBA00022714"/>
    </source>
</evidence>
<evidence type="ECO:0000313" key="7">
    <source>
        <dbReference type="Proteomes" id="UP000813385"/>
    </source>
</evidence>
<feature type="domain" description="Rieske" evidence="5">
    <location>
        <begin position="513"/>
        <end position="600"/>
    </location>
</feature>
<dbReference type="Proteomes" id="UP000813385">
    <property type="component" value="Unassembled WGS sequence"/>
</dbReference>
<dbReference type="PROSITE" id="PS51296">
    <property type="entry name" value="RIESKE"/>
    <property type="match status" value="1"/>
</dbReference>
<dbReference type="EMBL" id="JAGPXD010000007">
    <property type="protein sequence ID" value="KAH7347282.1"/>
    <property type="molecule type" value="Genomic_DNA"/>
</dbReference>
<dbReference type="CDD" id="cd03477">
    <property type="entry name" value="Rieske_YhfW_C"/>
    <property type="match status" value="1"/>
</dbReference>
<evidence type="ECO:0000256" key="3">
    <source>
        <dbReference type="ARBA" id="ARBA00023004"/>
    </source>
</evidence>
<dbReference type="InterPro" id="IPR036922">
    <property type="entry name" value="Rieske_2Fe-2S_sf"/>
</dbReference>
<dbReference type="AlphaFoldDB" id="A0A8K0WYV5"/>
<dbReference type="Gene3D" id="2.102.10.10">
    <property type="entry name" value="Rieske [2Fe-2S] iron-sulphur domain"/>
    <property type="match status" value="1"/>
</dbReference>
<evidence type="ECO:0000259" key="5">
    <source>
        <dbReference type="PROSITE" id="PS51296"/>
    </source>
</evidence>
<dbReference type="InterPro" id="IPR038010">
    <property type="entry name" value="YhfW_C"/>
</dbReference>
<dbReference type="Pfam" id="PF00355">
    <property type="entry name" value="Rieske"/>
    <property type="match status" value="1"/>
</dbReference>
<dbReference type="PANTHER" id="PTHR13847">
    <property type="entry name" value="SARCOSINE DEHYDROGENASE-RELATED"/>
    <property type="match status" value="1"/>
</dbReference>
<evidence type="ECO:0000256" key="4">
    <source>
        <dbReference type="ARBA" id="ARBA00023014"/>
    </source>
</evidence>
<protein>
    <submittedName>
        <fullName evidence="6">FAD dependent oxidoreductase</fullName>
    </submittedName>
</protein>
<dbReference type="PANTHER" id="PTHR13847:SF281">
    <property type="entry name" value="FAD DEPENDENT OXIDOREDUCTASE DOMAIN-CONTAINING PROTEIN"/>
    <property type="match status" value="1"/>
</dbReference>
<dbReference type="InterPro" id="IPR006076">
    <property type="entry name" value="FAD-dep_OxRdtase"/>
</dbReference>
<dbReference type="SUPFAM" id="SSF50022">
    <property type="entry name" value="ISP domain"/>
    <property type="match status" value="1"/>
</dbReference>
<accession>A0A8K0WYV5</accession>
<keyword evidence="7" id="KW-1185">Reference proteome</keyword>
<dbReference type="Pfam" id="PF01266">
    <property type="entry name" value="DAO"/>
    <property type="match status" value="1"/>
</dbReference>
<dbReference type="InterPro" id="IPR036188">
    <property type="entry name" value="FAD/NAD-bd_sf"/>
</dbReference>
<reference evidence="6" key="1">
    <citation type="journal article" date="2021" name="Nat. Commun.">
        <title>Genetic determinants of endophytism in the Arabidopsis root mycobiome.</title>
        <authorList>
            <person name="Mesny F."/>
            <person name="Miyauchi S."/>
            <person name="Thiergart T."/>
            <person name="Pickel B."/>
            <person name="Atanasova L."/>
            <person name="Karlsson M."/>
            <person name="Huettel B."/>
            <person name="Barry K.W."/>
            <person name="Haridas S."/>
            <person name="Chen C."/>
            <person name="Bauer D."/>
            <person name="Andreopoulos W."/>
            <person name="Pangilinan J."/>
            <person name="LaButti K."/>
            <person name="Riley R."/>
            <person name="Lipzen A."/>
            <person name="Clum A."/>
            <person name="Drula E."/>
            <person name="Henrissat B."/>
            <person name="Kohler A."/>
            <person name="Grigoriev I.V."/>
            <person name="Martin F.M."/>
            <person name="Hacquard S."/>
        </authorList>
    </citation>
    <scope>NUCLEOTIDE SEQUENCE</scope>
    <source>
        <strain evidence="6">MPI-CAGE-AT-0016</strain>
    </source>
</reference>
<sequence>MRPFIRTTWARPLVKPYQLAHSLRYPISSSAASSLKHSIQPRESFPKNLRHIRNMSATTVTSEQQFERTSGATDAVWVHLDKYGSRPEGVKPLSEDVETEVCIVGSGIAGVSIAFELVERGKQVVMLEARELLSGETGRTSGHLSNALDDGYTSIQSKHGKNGAKAAAESHSWALKHVGEIAARLAIDCEYRQLPGYTISQYPRSDPKHDEDIKSIQEEVDIARGLGIDVTYVEGLTIKGWESGSGQPDQRDGAVWHNQATFHPTKYVNGVLGWLLKQPNFRCHNQTRVVSFEEPGIEILGMGNKHVEVKTQNGNTIKCEHAVEATNVPLQKLSVVVEMACERTYCIAIRVPKGSVEDCLIYDTAEAYKYVRMTECDEKDDYFVVGGGDHKVGQEETSGRFEELEAWTRERFPQAGAVDYRWSGQVFEPVDHVAFIGLNQFQKRTFVVTGDSGNGLTHGVIAGRLIADEIDGLDNAWAKLYSPKRLASIVKSAATMVSHDLQVNSQYRRFLQSDITDIEDLVPGSGGVLNPKTGAPIAVYKDENGKVTKVSALCPHLKGVVCWNGVEKSWDCPVHGSRFSKEGLCVEGPAKGNLEPVEVE</sequence>
<keyword evidence="1" id="KW-0001">2Fe-2S</keyword>
<dbReference type="Gene3D" id="3.50.50.60">
    <property type="entry name" value="FAD/NAD(P)-binding domain"/>
    <property type="match status" value="1"/>
</dbReference>
<name>A0A8K0WYV5_9PEZI</name>
<gene>
    <name evidence="6" type="ORF">B0T11DRAFT_291094</name>
</gene>
<evidence type="ECO:0000313" key="6">
    <source>
        <dbReference type="EMBL" id="KAH7347282.1"/>
    </source>
</evidence>
<keyword evidence="4" id="KW-0411">Iron-sulfur</keyword>
<dbReference type="GO" id="GO:0005737">
    <property type="term" value="C:cytoplasm"/>
    <property type="evidence" value="ECO:0007669"/>
    <property type="project" value="TreeGrafter"/>
</dbReference>
<dbReference type="Gene3D" id="3.30.9.10">
    <property type="entry name" value="D-Amino Acid Oxidase, subunit A, domain 2"/>
    <property type="match status" value="1"/>
</dbReference>